<evidence type="ECO:0000256" key="1">
    <source>
        <dbReference type="ARBA" id="ARBA00004123"/>
    </source>
</evidence>
<organism evidence="9">
    <name type="scientific">Cameraria ohridella</name>
    <dbReference type="NCBI Taxonomy" id="199129"/>
    <lineage>
        <taxon>Eukaryota</taxon>
        <taxon>Metazoa</taxon>
        <taxon>Ecdysozoa</taxon>
        <taxon>Arthropoda</taxon>
        <taxon>Hexapoda</taxon>
        <taxon>Insecta</taxon>
        <taxon>Pterygota</taxon>
        <taxon>Neoptera</taxon>
        <taxon>Endopterygota</taxon>
        <taxon>Lepidoptera</taxon>
        <taxon>Glossata</taxon>
        <taxon>Ditrysia</taxon>
        <taxon>Tineoidea</taxon>
        <taxon>Gracillariidae</taxon>
        <taxon>Cameraria</taxon>
    </lineage>
</organism>
<feature type="compositionally biased region" description="Low complexity" evidence="7">
    <location>
        <begin position="542"/>
        <end position="557"/>
    </location>
</feature>
<gene>
    <name evidence="9" type="primary">zen</name>
</gene>
<keyword evidence="3 5" id="KW-0371">Homeobox</keyword>
<dbReference type="InterPro" id="IPR001356">
    <property type="entry name" value="HD"/>
</dbReference>
<comment type="subcellular location">
    <subcellularLocation>
        <location evidence="1 5 6">Nucleus</location>
    </subcellularLocation>
</comment>
<evidence type="ECO:0000256" key="4">
    <source>
        <dbReference type="ARBA" id="ARBA00023242"/>
    </source>
</evidence>
<dbReference type="PROSITE" id="PS50071">
    <property type="entry name" value="HOMEOBOX_2"/>
    <property type="match status" value="1"/>
</dbReference>
<dbReference type="GO" id="GO:0005634">
    <property type="term" value="C:nucleus"/>
    <property type="evidence" value="ECO:0007669"/>
    <property type="project" value="UniProtKB-SubCell"/>
</dbReference>
<dbReference type="Gene3D" id="1.10.10.60">
    <property type="entry name" value="Homeodomain-like"/>
    <property type="match status" value="1"/>
</dbReference>
<feature type="region of interest" description="Disordered" evidence="7">
    <location>
        <begin position="1"/>
        <end position="35"/>
    </location>
</feature>
<dbReference type="EMBL" id="KJ739623">
    <property type="protein sequence ID" value="AIB07880.1"/>
    <property type="molecule type" value="Genomic_DNA"/>
</dbReference>
<keyword evidence="2 5" id="KW-0238">DNA-binding</keyword>
<feature type="DNA-binding region" description="Homeobox" evidence="5">
    <location>
        <begin position="255"/>
        <end position="314"/>
    </location>
</feature>
<evidence type="ECO:0000256" key="7">
    <source>
        <dbReference type="SAM" id="MobiDB-lite"/>
    </source>
</evidence>
<dbReference type="CDD" id="cd00086">
    <property type="entry name" value="homeodomain"/>
    <property type="match status" value="1"/>
</dbReference>
<dbReference type="InterPro" id="IPR017970">
    <property type="entry name" value="Homeobox_CS"/>
</dbReference>
<dbReference type="GO" id="GO:0000978">
    <property type="term" value="F:RNA polymerase II cis-regulatory region sequence-specific DNA binding"/>
    <property type="evidence" value="ECO:0007669"/>
    <property type="project" value="TreeGrafter"/>
</dbReference>
<reference evidence="9" key="2">
    <citation type="submission" date="2014-03" db="EMBL/GenBank/DDBJ databases">
        <authorList>
            <person name="Saikia M."/>
            <person name="Chaudhari Y."/>
            <person name="Khan M."/>
            <person name="Devi D."/>
        </authorList>
    </citation>
    <scope>NUCLEOTIDE SEQUENCE</scope>
</reference>
<accession>A0A060DBT5</accession>
<feature type="compositionally biased region" description="Low complexity" evidence="7">
    <location>
        <begin position="319"/>
        <end position="332"/>
    </location>
</feature>
<evidence type="ECO:0000256" key="3">
    <source>
        <dbReference type="ARBA" id="ARBA00023155"/>
    </source>
</evidence>
<evidence type="ECO:0000256" key="2">
    <source>
        <dbReference type="ARBA" id="ARBA00023125"/>
    </source>
</evidence>
<dbReference type="GO" id="GO:0000981">
    <property type="term" value="F:DNA-binding transcription factor activity, RNA polymerase II-specific"/>
    <property type="evidence" value="ECO:0007669"/>
    <property type="project" value="InterPro"/>
</dbReference>
<feature type="compositionally biased region" description="Polar residues" evidence="7">
    <location>
        <begin position="532"/>
        <end position="541"/>
    </location>
</feature>
<dbReference type="PANTHER" id="PTHR45664:SF12">
    <property type="entry name" value="PANCREAS_DUODENUM HOMEOBOX PROTEIN 1"/>
    <property type="match status" value="1"/>
</dbReference>
<dbReference type="InterPro" id="IPR020479">
    <property type="entry name" value="HD_metazoa"/>
</dbReference>
<dbReference type="PROSITE" id="PS00027">
    <property type="entry name" value="HOMEOBOX_1"/>
    <property type="match status" value="1"/>
</dbReference>
<feature type="compositionally biased region" description="Polar residues" evidence="7">
    <location>
        <begin position="26"/>
        <end position="35"/>
    </location>
</feature>
<evidence type="ECO:0000313" key="9">
    <source>
        <dbReference type="EMBL" id="AIB07880.1"/>
    </source>
</evidence>
<dbReference type="Pfam" id="PF00046">
    <property type="entry name" value="Homeodomain"/>
    <property type="match status" value="1"/>
</dbReference>
<dbReference type="SUPFAM" id="SSF46689">
    <property type="entry name" value="Homeodomain-like"/>
    <property type="match status" value="1"/>
</dbReference>
<reference evidence="9" key="1">
    <citation type="journal article" date="2014" name="PLoS Genet.">
        <title>Ancient expansion of the hox cluster in lepidoptera generated four homeobox genes implicated in extra-embryonic tissue formation.</title>
        <authorList>
            <person name="Ferguson L."/>
            <person name="Marletaz F."/>
            <person name="Carter J.M."/>
            <person name="Taylor W.R."/>
            <person name="Gibbs M."/>
            <person name="Breuker C.J."/>
            <person name="Holland P.W."/>
        </authorList>
    </citation>
    <scope>NUCLEOTIDE SEQUENCE</scope>
</reference>
<feature type="compositionally biased region" description="Low complexity" evidence="7">
    <location>
        <begin position="1"/>
        <end position="14"/>
    </location>
</feature>
<evidence type="ECO:0000256" key="5">
    <source>
        <dbReference type="PROSITE-ProRule" id="PRU00108"/>
    </source>
</evidence>
<dbReference type="InterPro" id="IPR009057">
    <property type="entry name" value="Homeodomain-like_sf"/>
</dbReference>
<dbReference type="PANTHER" id="PTHR45664">
    <property type="entry name" value="PROTEIN ZERKNUELLT 1-RELATED"/>
    <property type="match status" value="1"/>
</dbReference>
<feature type="domain" description="Homeobox" evidence="8">
    <location>
        <begin position="253"/>
        <end position="313"/>
    </location>
</feature>
<dbReference type="SMART" id="SM00389">
    <property type="entry name" value="HOX"/>
    <property type="match status" value="1"/>
</dbReference>
<dbReference type="PRINTS" id="PR00024">
    <property type="entry name" value="HOMEOBOX"/>
</dbReference>
<proteinExistence type="predicted"/>
<feature type="region of interest" description="Disordered" evidence="7">
    <location>
        <begin position="532"/>
        <end position="557"/>
    </location>
</feature>
<sequence length="557" mass="62273">MSSSSQPPSLISSEIDSDDSRDDQPSALNGSNYLKQTSEFANRTEYSSNSIVTSHNVDDILSENSNYNNQEIVSCKNPLQNSFVQDYNSRDSNGFSIHDILGLPQSYNTSNNQDVEPRYEYQISHYENISNSSNNYLVAGGGIDDVSSEECIEKNCSHFKSPQADMQVHYSHGYVHNDPVRCTQQGSFDDEIVSNSESQINSLQDSSYQNQVRNWTSKPASYFVTTYLSNRSLSVSLMAVNFPNMSSDSYQKGFTKRARTAYTSSQLVELENEFHQNRYLCRPRRIELANYLQLSERQIKIWFQNRRMKYKKDNKHNKPTSSVDDASTPSSSKGLSPNQDHKLSHGRGCGGHERNRRLLSGSHASHHKMYHIIPNETPSRPSEYNPIDTMKSVIKGPRSSAELPPYTSNLSAYSSYYTPSSASRAVYSPLPDIYRYSNDESLQPLPNTFQAYSGTETYVPNGITLKLNDDVSRYATSTAYYPIPSSGTLPSVTADPAYTFAATVASPTYEDSIPLPRTAILPLTQDAYSPYLSSTTEGAQPTSTSSSTTRYSSYIAL</sequence>
<protein>
    <submittedName>
        <fullName evidence="9">Hox cluster protein zen</fullName>
    </submittedName>
</protein>
<evidence type="ECO:0000256" key="6">
    <source>
        <dbReference type="RuleBase" id="RU000682"/>
    </source>
</evidence>
<keyword evidence="4 5" id="KW-0539">Nucleus</keyword>
<feature type="region of interest" description="Disordered" evidence="7">
    <location>
        <begin position="312"/>
        <end position="356"/>
    </location>
</feature>
<dbReference type="AlphaFoldDB" id="A0A060DBT5"/>
<dbReference type="GO" id="GO:0045944">
    <property type="term" value="P:positive regulation of transcription by RNA polymerase II"/>
    <property type="evidence" value="ECO:0007669"/>
    <property type="project" value="UniProtKB-ARBA"/>
</dbReference>
<name>A0A060DBT5_9NEOP</name>
<evidence type="ECO:0000259" key="8">
    <source>
        <dbReference type="PROSITE" id="PS50071"/>
    </source>
</evidence>